<dbReference type="InterPro" id="IPR020835">
    <property type="entry name" value="Catalase_sf"/>
</dbReference>
<reference evidence="1" key="1">
    <citation type="submission" date="2014-03" db="EMBL/GenBank/DDBJ databases">
        <title>Draft Genome Sequence of Mycobacterium cosmeticum DSM 44829.</title>
        <authorList>
            <person name="Croce O."/>
            <person name="Robert C."/>
            <person name="Raoult D."/>
            <person name="Drancourt M."/>
        </authorList>
    </citation>
    <scope>NUCLEOTIDE SEQUENCE [LARGE SCALE GENOMIC DNA]</scope>
    <source>
        <strain evidence="1">DSM 44829</strain>
    </source>
</reference>
<dbReference type="AlphaFoldDB" id="W9ASR7"/>
<dbReference type="Proteomes" id="UP000028870">
    <property type="component" value="Unassembled WGS sequence"/>
</dbReference>
<dbReference type="eggNOG" id="COG3832">
    <property type="taxonomic scope" value="Bacteria"/>
</dbReference>
<dbReference type="EMBL" id="CCBB010000001">
    <property type="protein sequence ID" value="CDO05626.1"/>
    <property type="molecule type" value="Genomic_DNA"/>
</dbReference>
<gene>
    <name evidence="1" type="ORF">BN977_00400</name>
</gene>
<organism evidence="1 2">
    <name type="scientific">Mycolicibacterium cosmeticum</name>
    <dbReference type="NCBI Taxonomy" id="258533"/>
    <lineage>
        <taxon>Bacteria</taxon>
        <taxon>Bacillati</taxon>
        <taxon>Actinomycetota</taxon>
        <taxon>Actinomycetes</taxon>
        <taxon>Mycobacteriales</taxon>
        <taxon>Mycobacteriaceae</taxon>
        <taxon>Mycolicibacterium</taxon>
    </lineage>
</organism>
<proteinExistence type="predicted"/>
<protein>
    <recommendedName>
        <fullName evidence="3">Phosphodiesterase</fullName>
    </recommendedName>
</protein>
<dbReference type="GO" id="GO:0020037">
    <property type="term" value="F:heme binding"/>
    <property type="evidence" value="ECO:0007669"/>
    <property type="project" value="InterPro"/>
</dbReference>
<name>W9ASR7_MYCCO</name>
<reference evidence="1" key="2">
    <citation type="submission" date="2014-03" db="EMBL/GenBank/DDBJ databases">
        <authorList>
            <person name="Urmite Genomes"/>
        </authorList>
    </citation>
    <scope>NUCLEOTIDE SEQUENCE</scope>
    <source>
        <strain evidence="1">DSM 44829</strain>
    </source>
</reference>
<comment type="caution">
    <text evidence="1">The sequence shown here is derived from an EMBL/GenBank/DDBJ whole genome shotgun (WGS) entry which is preliminary data.</text>
</comment>
<sequence length="225" mass="23996">MTASDLAAAPFQAASALRHARVFHPVGVLAHGIIERVAAPGDGLPVTDSDNVKARLSKGIGTPGPIPDVIGLALRLPPEPFAPTPWDILLASAGSGPLTRIAGLRPVTGWTGSTMTTLMPLRYHNDNWWLRARMCTRIDGFGVSTDAVRRRLRTGPLEFDIDQACGTAPFTPLARLSLRGVITPAHDVAFDPVLHTAPEVTLAPGWLSGLRAQAYARSRRGRHAS</sequence>
<accession>W9ASR7</accession>
<dbReference type="SUPFAM" id="SSF56634">
    <property type="entry name" value="Heme-dependent catalase-like"/>
    <property type="match status" value="1"/>
</dbReference>
<evidence type="ECO:0000313" key="2">
    <source>
        <dbReference type="Proteomes" id="UP000028870"/>
    </source>
</evidence>
<evidence type="ECO:0008006" key="3">
    <source>
        <dbReference type="Google" id="ProtNLM"/>
    </source>
</evidence>
<keyword evidence="2" id="KW-1185">Reference proteome</keyword>
<dbReference type="OrthoDB" id="3368165at2"/>
<dbReference type="RefSeq" id="WP_036396055.1">
    <property type="nucleotide sequence ID" value="NZ_CCBB010000001.1"/>
</dbReference>
<dbReference type="STRING" id="258533.BN977_00400"/>
<evidence type="ECO:0000313" key="1">
    <source>
        <dbReference type="EMBL" id="CDO05626.1"/>
    </source>
</evidence>